<evidence type="ECO:0000313" key="2">
    <source>
        <dbReference type="Proteomes" id="UP000260793"/>
    </source>
</evidence>
<reference evidence="1 2" key="1">
    <citation type="submission" date="2018-08" db="EMBL/GenBank/DDBJ databases">
        <title>A genome reference for cultivated species of the human gut microbiota.</title>
        <authorList>
            <person name="Zou Y."/>
            <person name="Xue W."/>
            <person name="Luo G."/>
        </authorList>
    </citation>
    <scope>NUCLEOTIDE SEQUENCE [LARGE SCALE GENOMIC DNA]</scope>
    <source>
        <strain evidence="1 2">TF11-7</strain>
    </source>
</reference>
<dbReference type="EMBL" id="QSQN01000012">
    <property type="protein sequence ID" value="RGK40944.1"/>
    <property type="molecule type" value="Genomic_DNA"/>
</dbReference>
<dbReference type="Pfam" id="PF10646">
    <property type="entry name" value="Germane"/>
    <property type="match status" value="2"/>
</dbReference>
<organism evidence="1 2">
    <name type="scientific">[Ruminococcus] lactaris</name>
    <dbReference type="NCBI Taxonomy" id="46228"/>
    <lineage>
        <taxon>Bacteria</taxon>
        <taxon>Bacillati</taxon>
        <taxon>Bacillota</taxon>
        <taxon>Clostridia</taxon>
        <taxon>Lachnospirales</taxon>
        <taxon>Lachnospiraceae</taxon>
        <taxon>Mediterraneibacter</taxon>
    </lineage>
</organism>
<dbReference type="GeneID" id="77333652"/>
<dbReference type="RefSeq" id="WP_005610262.1">
    <property type="nucleotide sequence ID" value="NZ_CABKOA010000028.1"/>
</dbReference>
<proteinExistence type="predicted"/>
<name>A0A3E4LUA5_9FIRM</name>
<protein>
    <submittedName>
        <fullName evidence="1">Sporulation protein</fullName>
    </submittedName>
</protein>
<dbReference type="InterPro" id="IPR019606">
    <property type="entry name" value="GerMN"/>
</dbReference>
<accession>A0A3E4LUA5</accession>
<dbReference type="AlphaFoldDB" id="A0A3E4LUA5"/>
<dbReference type="PROSITE" id="PS51257">
    <property type="entry name" value="PROKAR_LIPOPROTEIN"/>
    <property type="match status" value="1"/>
</dbReference>
<dbReference type="Proteomes" id="UP000260793">
    <property type="component" value="Unassembled WGS sequence"/>
</dbReference>
<sequence length="310" mass="34504">MKRKKKKALILSVFMILLLAACSSRTNVRDGDDYIYCLNPDKTGLVKVSYEVQGEDVVEEAKDILREMQKPADETRYTPAISKKIKVQDCKLRGSILDVDFNSEYRSVKPLEEKLMRAAIVQSLLRLDGVNAVSLSVDGEPLKNADGAVIGLMNEDDFVENTGSSLSSYQSGTLTLYFANKKGDKLVEQKMDVRYSSNVPKEKLIVEKLMQGPTGNGAYPTINPDTNLLSVTIKDHVCYVNFDSTFLTSVYDVLPEITIYSLVDSIIAGTEATQVQITINGETKAVYMEKIDLSQPLEKDMDWVAVNDDE</sequence>
<evidence type="ECO:0000313" key="1">
    <source>
        <dbReference type="EMBL" id="RGK40944.1"/>
    </source>
</evidence>
<dbReference type="SMART" id="SM00909">
    <property type="entry name" value="Germane"/>
    <property type="match status" value="2"/>
</dbReference>
<comment type="caution">
    <text evidence="1">The sequence shown here is derived from an EMBL/GenBank/DDBJ whole genome shotgun (WGS) entry which is preliminary data.</text>
</comment>
<gene>
    <name evidence="1" type="ORF">DXD17_05970</name>
</gene>